<protein>
    <recommendedName>
        <fullName evidence="5">RING-type domain-containing protein</fullName>
    </recommendedName>
</protein>
<gene>
    <name evidence="6" type="ORF">ODALV1_LOCUS20368</name>
</gene>
<dbReference type="PROSITE" id="PS50089">
    <property type="entry name" value="ZF_RING_2"/>
    <property type="match status" value="1"/>
</dbReference>
<dbReference type="SUPFAM" id="SSF57850">
    <property type="entry name" value="RING/U-box"/>
    <property type="match status" value="1"/>
</dbReference>
<evidence type="ECO:0000256" key="3">
    <source>
        <dbReference type="PROSITE-ProRule" id="PRU00175"/>
    </source>
</evidence>
<feature type="region of interest" description="Disordered" evidence="4">
    <location>
        <begin position="112"/>
        <end position="195"/>
    </location>
</feature>
<reference evidence="6 7" key="1">
    <citation type="submission" date="2024-08" db="EMBL/GenBank/DDBJ databases">
        <authorList>
            <person name="Cucini C."/>
            <person name="Frati F."/>
        </authorList>
    </citation>
    <scope>NUCLEOTIDE SEQUENCE [LARGE SCALE GENOMIC DNA]</scope>
</reference>
<keyword evidence="1 3" id="KW-0863">Zinc-finger</keyword>
<dbReference type="InterPro" id="IPR013083">
    <property type="entry name" value="Znf_RING/FYVE/PHD"/>
</dbReference>
<evidence type="ECO:0000256" key="2">
    <source>
        <dbReference type="ARBA" id="ARBA00022833"/>
    </source>
</evidence>
<evidence type="ECO:0000256" key="4">
    <source>
        <dbReference type="SAM" id="MobiDB-lite"/>
    </source>
</evidence>
<feature type="compositionally biased region" description="Acidic residues" evidence="4">
    <location>
        <begin position="128"/>
        <end position="195"/>
    </location>
</feature>
<dbReference type="SMART" id="SM00184">
    <property type="entry name" value="RING"/>
    <property type="match status" value="1"/>
</dbReference>
<keyword evidence="2" id="KW-0862">Zinc</keyword>
<keyword evidence="7" id="KW-1185">Reference proteome</keyword>
<accession>A0ABP1R9X0</accession>
<dbReference type="InterPro" id="IPR001841">
    <property type="entry name" value="Znf_RING"/>
</dbReference>
<comment type="caution">
    <text evidence="6">The sequence shown here is derived from an EMBL/GenBank/DDBJ whole genome shotgun (WGS) entry which is preliminary data.</text>
</comment>
<dbReference type="Gene3D" id="3.30.40.10">
    <property type="entry name" value="Zinc/RING finger domain, C3HC4 (zinc finger)"/>
    <property type="match status" value="1"/>
</dbReference>
<organism evidence="6 7">
    <name type="scientific">Orchesella dallaii</name>
    <dbReference type="NCBI Taxonomy" id="48710"/>
    <lineage>
        <taxon>Eukaryota</taxon>
        <taxon>Metazoa</taxon>
        <taxon>Ecdysozoa</taxon>
        <taxon>Arthropoda</taxon>
        <taxon>Hexapoda</taxon>
        <taxon>Collembola</taxon>
        <taxon>Entomobryomorpha</taxon>
        <taxon>Entomobryoidea</taxon>
        <taxon>Orchesellidae</taxon>
        <taxon>Orchesellinae</taxon>
        <taxon>Orchesella</taxon>
    </lineage>
</organism>
<dbReference type="Pfam" id="PF13639">
    <property type="entry name" value="zf-RING_2"/>
    <property type="match status" value="1"/>
</dbReference>
<dbReference type="EMBL" id="CAXLJM020000068">
    <property type="protein sequence ID" value="CAL8123903.1"/>
    <property type="molecule type" value="Genomic_DNA"/>
</dbReference>
<proteinExistence type="predicted"/>
<sequence>MECAICWIPLKETLDGDLSKPSDAKRRKMSIWESNAASNLCVTPCGHIFHRSCLERWISQNGHKRCPTCRRRATRKTLYPVFLDVDKKDKCSKKDTSSLLLNPVGDRVALEKEQGRGDFNAELNGNSESDDAMEGDSGESDYDTGDEEEDLDQDGQDDEEEDPDQHGQDDEDEDPDQDDQDEEEEGESEDDDEYA</sequence>
<evidence type="ECO:0000259" key="5">
    <source>
        <dbReference type="PROSITE" id="PS50089"/>
    </source>
</evidence>
<dbReference type="Proteomes" id="UP001642540">
    <property type="component" value="Unassembled WGS sequence"/>
</dbReference>
<name>A0ABP1R9X0_9HEXA</name>
<dbReference type="InterPro" id="IPR037381">
    <property type="entry name" value="RFWD3"/>
</dbReference>
<keyword evidence="1 3" id="KW-0479">Metal-binding</keyword>
<dbReference type="PANTHER" id="PTHR16047:SF7">
    <property type="entry name" value="E3 UBIQUITIN-PROTEIN LIGASE RFWD3"/>
    <property type="match status" value="1"/>
</dbReference>
<evidence type="ECO:0000313" key="6">
    <source>
        <dbReference type="EMBL" id="CAL8123903.1"/>
    </source>
</evidence>
<dbReference type="PANTHER" id="PTHR16047">
    <property type="entry name" value="RFWD3 PROTEIN"/>
    <property type="match status" value="1"/>
</dbReference>
<feature type="domain" description="RING-type" evidence="5">
    <location>
        <begin position="3"/>
        <end position="70"/>
    </location>
</feature>
<evidence type="ECO:0000313" key="7">
    <source>
        <dbReference type="Proteomes" id="UP001642540"/>
    </source>
</evidence>
<evidence type="ECO:0000256" key="1">
    <source>
        <dbReference type="ARBA" id="ARBA00022771"/>
    </source>
</evidence>